<feature type="compositionally biased region" description="Basic and acidic residues" evidence="3">
    <location>
        <begin position="208"/>
        <end position="220"/>
    </location>
</feature>
<feature type="region of interest" description="Disordered" evidence="3">
    <location>
        <begin position="204"/>
        <end position="230"/>
    </location>
</feature>
<dbReference type="Pfam" id="PF01612">
    <property type="entry name" value="DNA_pol_A_exo1"/>
    <property type="match status" value="1"/>
</dbReference>
<dbReference type="SUPFAM" id="SSF53098">
    <property type="entry name" value="Ribonuclease H-like"/>
    <property type="match status" value="1"/>
</dbReference>
<reference evidence="5 6" key="1">
    <citation type="submission" date="2018-07" db="EMBL/GenBank/DDBJ databases">
        <title>Identification of spontaneous genetic mutation associated with occurrence of a yellow conidial color mutant of Aspergillus flavus.</title>
        <authorList>
            <person name="Chang P.-K."/>
            <person name="Mack B.M."/>
            <person name="Scharfenstein L."/>
            <person name="Gilbert M.K."/>
        </authorList>
    </citation>
    <scope>NUCLEOTIDE SEQUENCE [LARGE SCALE GENOMIC DNA]</scope>
    <source>
        <strain evidence="5 6">CA14</strain>
    </source>
</reference>
<keyword evidence="5" id="KW-0269">Exonuclease</keyword>
<proteinExistence type="predicted"/>
<dbReference type="Proteomes" id="UP000275480">
    <property type="component" value="Unassembled WGS sequence"/>
</dbReference>
<dbReference type="FunFam" id="3.30.420.10:FF:000100">
    <property type="entry name" value="3'-5' exonuclease/helicase (Wrn), putative"/>
    <property type="match status" value="1"/>
</dbReference>
<feature type="domain" description="3'-5' exonuclease" evidence="4">
    <location>
        <begin position="302"/>
        <end position="492"/>
    </location>
</feature>
<dbReference type="InterPro" id="IPR036397">
    <property type="entry name" value="RNaseH_sf"/>
</dbReference>
<dbReference type="AlphaFoldDB" id="A0AB74BTU1"/>
<evidence type="ECO:0000313" key="5">
    <source>
        <dbReference type="EMBL" id="RMZ37809.1"/>
    </source>
</evidence>
<dbReference type="PANTHER" id="PTHR13620">
    <property type="entry name" value="3-5 EXONUCLEASE"/>
    <property type="match status" value="1"/>
</dbReference>
<dbReference type="SMART" id="SM00474">
    <property type="entry name" value="35EXOc"/>
    <property type="match status" value="1"/>
</dbReference>
<dbReference type="GO" id="GO:0006139">
    <property type="term" value="P:nucleobase-containing compound metabolic process"/>
    <property type="evidence" value="ECO:0007669"/>
    <property type="project" value="InterPro"/>
</dbReference>
<evidence type="ECO:0000313" key="6">
    <source>
        <dbReference type="Proteomes" id="UP000275480"/>
    </source>
</evidence>
<dbReference type="InterPro" id="IPR051132">
    <property type="entry name" value="3-5_Exonuclease_domain"/>
</dbReference>
<keyword evidence="1" id="KW-0540">Nuclease</keyword>
<protein>
    <submittedName>
        <fullName evidence="5">3-5 exonuclease</fullName>
    </submittedName>
</protein>
<sequence length="542" mass="60175">MRSCRILPRVLKHSLWHATKHQQGFVVHNDSLHSLEKAARRGVYFKSPALASSRACIANSKLLLKVNTGYITSTSYSTLIRRPCLLKKKETLNVKTSGSRAFSSTTAMFRTTLAHITSLVKTGFKSQLRNRRIIDVADANKGKLRDINRKSFTHALVQREKLKGLERPKLSTVCCNSQRYPNSCRSSAICAKAQYPISCFSTSQRTRPRAEGASGRRGEPSIDSNTKRPCISSSAAQLTTGLIKDAEKITHIVNPKIAIPALDSRPQLPKDSPTPKFAPISGAHKFWSHRLYKSPDGEEILVHYCKTLESAETISKMFSDEPILGLDIEWKANASAADGILKNVSLIQLASSRRIALFHIAMFRPARGAEDLVPPTLKRILESPDVIKAGVSIKADCTRLRKYLGIETRGIFELSHLYKLVKYSQSNPGLINKRTVNLSAQVEEHFGIPLAKDVEVRCSDWASALDYSQVHYAAADPFACVCLFNTMNAKRMTLDPIPPLPAHAELNLPIQIVHETPVNTEPEEVEVIEPIDNLLLGAKERS</sequence>
<dbReference type="GO" id="GO:0003676">
    <property type="term" value="F:nucleic acid binding"/>
    <property type="evidence" value="ECO:0007669"/>
    <property type="project" value="InterPro"/>
</dbReference>
<dbReference type="GO" id="GO:0005737">
    <property type="term" value="C:cytoplasm"/>
    <property type="evidence" value="ECO:0007669"/>
    <property type="project" value="TreeGrafter"/>
</dbReference>
<gene>
    <name evidence="5" type="ORF">CA14_004972</name>
</gene>
<accession>A0AB74BTU1</accession>
<name>A0AB74BTU1_ASPFL</name>
<dbReference type="Gene3D" id="3.30.420.10">
    <property type="entry name" value="Ribonuclease H-like superfamily/Ribonuclease H"/>
    <property type="match status" value="1"/>
</dbReference>
<dbReference type="InterPro" id="IPR002562">
    <property type="entry name" value="3'-5'_exonuclease_dom"/>
</dbReference>
<organism evidence="5 6">
    <name type="scientific">Aspergillus flavus</name>
    <dbReference type="NCBI Taxonomy" id="5059"/>
    <lineage>
        <taxon>Eukaryota</taxon>
        <taxon>Fungi</taxon>
        <taxon>Dikarya</taxon>
        <taxon>Ascomycota</taxon>
        <taxon>Pezizomycotina</taxon>
        <taxon>Eurotiomycetes</taxon>
        <taxon>Eurotiomycetidae</taxon>
        <taxon>Eurotiales</taxon>
        <taxon>Aspergillaceae</taxon>
        <taxon>Aspergillus</taxon>
        <taxon>Aspergillus subgen. Circumdati</taxon>
    </lineage>
</organism>
<evidence type="ECO:0000256" key="1">
    <source>
        <dbReference type="ARBA" id="ARBA00022722"/>
    </source>
</evidence>
<dbReference type="GO" id="GO:0005634">
    <property type="term" value="C:nucleus"/>
    <property type="evidence" value="ECO:0007669"/>
    <property type="project" value="TreeGrafter"/>
</dbReference>
<dbReference type="PANTHER" id="PTHR13620:SF104">
    <property type="entry name" value="EXONUCLEASE 3'-5' DOMAIN-CONTAINING PROTEIN 2"/>
    <property type="match status" value="1"/>
</dbReference>
<dbReference type="GO" id="GO:0008408">
    <property type="term" value="F:3'-5' exonuclease activity"/>
    <property type="evidence" value="ECO:0007669"/>
    <property type="project" value="InterPro"/>
</dbReference>
<evidence type="ECO:0000256" key="3">
    <source>
        <dbReference type="SAM" id="MobiDB-lite"/>
    </source>
</evidence>
<comment type="caution">
    <text evidence="5">The sequence shown here is derived from an EMBL/GenBank/DDBJ whole genome shotgun (WGS) entry which is preliminary data.</text>
</comment>
<keyword evidence="2" id="KW-0378">Hydrolase</keyword>
<evidence type="ECO:0000256" key="2">
    <source>
        <dbReference type="ARBA" id="ARBA00022801"/>
    </source>
</evidence>
<dbReference type="CDD" id="cd06141">
    <property type="entry name" value="WRN_exo"/>
    <property type="match status" value="1"/>
</dbReference>
<dbReference type="InterPro" id="IPR012337">
    <property type="entry name" value="RNaseH-like_sf"/>
</dbReference>
<evidence type="ECO:0000259" key="4">
    <source>
        <dbReference type="SMART" id="SM00474"/>
    </source>
</evidence>
<dbReference type="EMBL" id="QQZZ01000174">
    <property type="protein sequence ID" value="RMZ37809.1"/>
    <property type="molecule type" value="Genomic_DNA"/>
</dbReference>